<organism evidence="1 2">
    <name type="scientific">Candidatus Roizmanbacteria bacterium CG22_combo_CG10-13_8_21_14_all_35_9</name>
    <dbReference type="NCBI Taxonomy" id="1974861"/>
    <lineage>
        <taxon>Bacteria</taxon>
        <taxon>Candidatus Roizmaniibacteriota</taxon>
    </lineage>
</organism>
<proteinExistence type="predicted"/>
<accession>A0A2H0BZN7</accession>
<feature type="non-terminal residue" evidence="1">
    <location>
        <position position="267"/>
    </location>
</feature>
<protein>
    <submittedName>
        <fullName evidence="1">Uncharacterized protein</fullName>
    </submittedName>
</protein>
<name>A0A2H0BZN7_9BACT</name>
<dbReference type="AlphaFoldDB" id="A0A2H0BZN7"/>
<comment type="caution">
    <text evidence="1">The sequence shown here is derived from an EMBL/GenBank/DDBJ whole genome shotgun (WGS) entry which is preliminary data.</text>
</comment>
<sequence length="267" mass="28395">MKDKYCFNRTLLVLVLIVVGVVFGLVAMKGNLSTSSKAASAPKNCMYGAQVVTDTSTPYKWATSGNYKCIQEAGVNIGYRCKTDAVGLVITATGSVLDLTNCPRPSTAREECYYGGQKLSEYSPAYKVVSDCIVTDTNVWTGHYCNPTTFMSGYDLTRCPVPVRACVAGATCAGGEAVGTCAVGVVGRKCTCPTGASYPRYTNDATCTAPVAVARTECWYGEKALSSWKTKATTTRYTVEAATGCILDNETTVNGGKGGYNNGWWCN</sequence>
<evidence type="ECO:0000313" key="2">
    <source>
        <dbReference type="Proteomes" id="UP000231021"/>
    </source>
</evidence>
<gene>
    <name evidence="1" type="ORF">COW98_01015</name>
</gene>
<evidence type="ECO:0000313" key="1">
    <source>
        <dbReference type="EMBL" id="PIP62999.1"/>
    </source>
</evidence>
<dbReference type="Proteomes" id="UP000231021">
    <property type="component" value="Unassembled WGS sequence"/>
</dbReference>
<reference evidence="1 2" key="1">
    <citation type="submission" date="2017-09" db="EMBL/GenBank/DDBJ databases">
        <title>Depth-based differentiation of microbial function through sediment-hosted aquifers and enrichment of novel symbionts in the deep terrestrial subsurface.</title>
        <authorList>
            <person name="Probst A.J."/>
            <person name="Ladd B."/>
            <person name="Jarett J.K."/>
            <person name="Geller-Mcgrath D.E."/>
            <person name="Sieber C.M."/>
            <person name="Emerson J.B."/>
            <person name="Anantharaman K."/>
            <person name="Thomas B.C."/>
            <person name="Malmstrom R."/>
            <person name="Stieglmeier M."/>
            <person name="Klingl A."/>
            <person name="Woyke T."/>
            <person name="Ryan C.M."/>
            <person name="Banfield J.F."/>
        </authorList>
    </citation>
    <scope>NUCLEOTIDE SEQUENCE [LARGE SCALE GENOMIC DNA]</scope>
    <source>
        <strain evidence="1">CG22_combo_CG10-13_8_21_14_all_35_9</strain>
    </source>
</reference>
<dbReference type="EMBL" id="PCTB01000026">
    <property type="protein sequence ID" value="PIP62999.1"/>
    <property type="molecule type" value="Genomic_DNA"/>
</dbReference>